<organism evidence="1 2">
    <name type="scientific">Heterobasidion irregulare (strain TC 32-1)</name>
    <dbReference type="NCBI Taxonomy" id="747525"/>
    <lineage>
        <taxon>Eukaryota</taxon>
        <taxon>Fungi</taxon>
        <taxon>Dikarya</taxon>
        <taxon>Basidiomycota</taxon>
        <taxon>Agaricomycotina</taxon>
        <taxon>Agaricomycetes</taxon>
        <taxon>Russulales</taxon>
        <taxon>Bondarzewiaceae</taxon>
        <taxon>Heterobasidion</taxon>
        <taxon>Heterobasidion annosum species complex</taxon>
    </lineage>
</organism>
<evidence type="ECO:0000313" key="2">
    <source>
        <dbReference type="Proteomes" id="UP000030671"/>
    </source>
</evidence>
<sequence>MYTLLGGFRLMKGFGSLLVERFLVLGMQWGMLYKLDSPELGDDDCKLSESSEDSSNIEVSAFLVTINGVWVDIFGVRTLSKFYECCNVFLREVDWSSIVNINGILGLLVKQSPKKGNPILLLKLKK</sequence>
<evidence type="ECO:0000313" key="1">
    <source>
        <dbReference type="EMBL" id="ETW79929.1"/>
    </source>
</evidence>
<dbReference type="RefSeq" id="XP_009548460.1">
    <property type="nucleotide sequence ID" value="XM_009550165.1"/>
</dbReference>
<protein>
    <submittedName>
        <fullName evidence="1">Uncharacterized protein</fullName>
    </submittedName>
</protein>
<dbReference type="InParanoid" id="W4K2H5"/>
<dbReference type="Proteomes" id="UP000030671">
    <property type="component" value="Unassembled WGS sequence"/>
</dbReference>
<name>W4K2H5_HETIT</name>
<dbReference type="AlphaFoldDB" id="W4K2H5"/>
<dbReference type="GeneID" id="20666536"/>
<proteinExistence type="predicted"/>
<dbReference type="HOGENOM" id="CLU_1981858_0_0_1"/>
<keyword evidence="2" id="KW-1185">Reference proteome</keyword>
<dbReference type="KEGG" id="hir:HETIRDRAFT_117068"/>
<gene>
    <name evidence="1" type="ORF">HETIRDRAFT_117068</name>
</gene>
<dbReference type="EMBL" id="KI925460">
    <property type="protein sequence ID" value="ETW79929.1"/>
    <property type="molecule type" value="Genomic_DNA"/>
</dbReference>
<reference evidence="1 2" key="1">
    <citation type="journal article" date="2012" name="New Phytol.">
        <title>Insight into trade-off between wood decay and parasitism from the genome of a fungal forest pathogen.</title>
        <authorList>
            <person name="Olson A."/>
            <person name="Aerts A."/>
            <person name="Asiegbu F."/>
            <person name="Belbahri L."/>
            <person name="Bouzid O."/>
            <person name="Broberg A."/>
            <person name="Canback B."/>
            <person name="Coutinho P.M."/>
            <person name="Cullen D."/>
            <person name="Dalman K."/>
            <person name="Deflorio G."/>
            <person name="van Diepen L.T."/>
            <person name="Dunand C."/>
            <person name="Duplessis S."/>
            <person name="Durling M."/>
            <person name="Gonthier P."/>
            <person name="Grimwood J."/>
            <person name="Fossdal C.G."/>
            <person name="Hansson D."/>
            <person name="Henrissat B."/>
            <person name="Hietala A."/>
            <person name="Himmelstrand K."/>
            <person name="Hoffmeister D."/>
            <person name="Hogberg N."/>
            <person name="James T.Y."/>
            <person name="Karlsson M."/>
            <person name="Kohler A."/>
            <person name="Kues U."/>
            <person name="Lee Y.H."/>
            <person name="Lin Y.C."/>
            <person name="Lind M."/>
            <person name="Lindquist E."/>
            <person name="Lombard V."/>
            <person name="Lucas S."/>
            <person name="Lunden K."/>
            <person name="Morin E."/>
            <person name="Murat C."/>
            <person name="Park J."/>
            <person name="Raffaello T."/>
            <person name="Rouze P."/>
            <person name="Salamov A."/>
            <person name="Schmutz J."/>
            <person name="Solheim H."/>
            <person name="Stahlberg J."/>
            <person name="Velez H."/>
            <person name="de Vries R.P."/>
            <person name="Wiebenga A."/>
            <person name="Woodward S."/>
            <person name="Yakovlev I."/>
            <person name="Garbelotto M."/>
            <person name="Martin F."/>
            <person name="Grigoriev I.V."/>
            <person name="Stenlid J."/>
        </authorList>
    </citation>
    <scope>NUCLEOTIDE SEQUENCE [LARGE SCALE GENOMIC DNA]</scope>
    <source>
        <strain evidence="1 2">TC 32-1</strain>
    </source>
</reference>
<accession>W4K2H5</accession>